<dbReference type="InterPro" id="IPR007081">
    <property type="entry name" value="RNA_pol_Rpb1_5"/>
</dbReference>
<feature type="domain" description="RNA polymerase N-terminal" evidence="18">
    <location>
        <begin position="333"/>
        <end position="662"/>
    </location>
</feature>
<dbReference type="FunFam" id="2.40.40.20:FF:000019">
    <property type="entry name" value="DNA-directed RNA polymerase II subunit RPB1"/>
    <property type="match status" value="1"/>
</dbReference>
<dbReference type="InterPro" id="IPR038120">
    <property type="entry name" value="Rpb1_funnel_sf"/>
</dbReference>
<dbReference type="InterPro" id="IPR044893">
    <property type="entry name" value="RNA_pol_Rpb1_clamp_domain"/>
</dbReference>
<keyword evidence="16" id="KW-0175">Coiled coil</keyword>
<dbReference type="Gene3D" id="1.10.274.100">
    <property type="entry name" value="RNA polymerase Rpb1, domain 3"/>
    <property type="match status" value="1"/>
</dbReference>
<dbReference type="Pfam" id="PF04997">
    <property type="entry name" value="RNA_pol_Rpb1_1"/>
    <property type="match status" value="1"/>
</dbReference>
<dbReference type="Gene3D" id="3.30.70.2850">
    <property type="match status" value="1"/>
</dbReference>
<evidence type="ECO:0000313" key="20">
    <source>
        <dbReference type="Proteomes" id="UP000192578"/>
    </source>
</evidence>
<keyword evidence="8" id="KW-0479">Metal-binding</keyword>
<keyword evidence="20" id="KW-1185">Reference proteome</keyword>
<dbReference type="OrthoDB" id="270392at2759"/>
<evidence type="ECO:0000256" key="1">
    <source>
        <dbReference type="ARBA" id="ARBA00004604"/>
    </source>
</evidence>
<feature type="coiled-coil region" evidence="16">
    <location>
        <begin position="1091"/>
        <end position="1118"/>
    </location>
</feature>
<evidence type="ECO:0000256" key="12">
    <source>
        <dbReference type="ARBA" id="ARBA00023242"/>
    </source>
</evidence>
<dbReference type="InterPro" id="IPR045867">
    <property type="entry name" value="DNA-dir_RpoC_beta_prime"/>
</dbReference>
<dbReference type="SMART" id="SM00663">
    <property type="entry name" value="RPOLA_N"/>
    <property type="match status" value="1"/>
</dbReference>
<keyword evidence="4 15" id="KW-0240">DNA-directed RNA polymerase</keyword>
<dbReference type="InterPro" id="IPR042102">
    <property type="entry name" value="RNA_pol_Rpb1_3_sf"/>
</dbReference>
<dbReference type="InterPro" id="IPR007083">
    <property type="entry name" value="RNA_pol_Rpb1_4"/>
</dbReference>
<gene>
    <name evidence="19" type="ORF">BV898_07674</name>
</gene>
<evidence type="ECO:0000256" key="2">
    <source>
        <dbReference type="ARBA" id="ARBA00006460"/>
    </source>
</evidence>
<evidence type="ECO:0000256" key="9">
    <source>
        <dbReference type="ARBA" id="ARBA00022833"/>
    </source>
</evidence>
<dbReference type="CDD" id="cd02735">
    <property type="entry name" value="RNAP_I_Rpa1_C"/>
    <property type="match status" value="1"/>
</dbReference>
<feature type="region of interest" description="Disordered" evidence="17">
    <location>
        <begin position="233"/>
        <end position="289"/>
    </location>
</feature>
<evidence type="ECO:0000259" key="18">
    <source>
        <dbReference type="SMART" id="SM00663"/>
    </source>
</evidence>
<keyword evidence="10" id="KW-0460">Magnesium</keyword>
<evidence type="ECO:0000256" key="16">
    <source>
        <dbReference type="SAM" id="Coils"/>
    </source>
</evidence>
<reference evidence="20" key="1">
    <citation type="submission" date="2017-01" db="EMBL/GenBank/DDBJ databases">
        <title>Comparative genomics of anhydrobiosis in the tardigrade Hypsibius dujardini.</title>
        <authorList>
            <person name="Yoshida Y."/>
            <person name="Koutsovoulos G."/>
            <person name="Laetsch D."/>
            <person name="Stevens L."/>
            <person name="Kumar S."/>
            <person name="Horikawa D."/>
            <person name="Ishino K."/>
            <person name="Komine S."/>
            <person name="Tomita M."/>
            <person name="Blaxter M."/>
            <person name="Arakawa K."/>
        </authorList>
    </citation>
    <scope>NUCLEOTIDE SEQUENCE [LARGE SCALE GENOMIC DNA]</scope>
    <source>
        <strain evidence="20">Z151</strain>
    </source>
</reference>
<protein>
    <recommendedName>
        <fullName evidence="15">DNA-directed RNA polymerase subunit</fullName>
        <ecNumber evidence="15">2.7.7.6</ecNumber>
    </recommendedName>
</protein>
<dbReference type="EMBL" id="MTYJ01000051">
    <property type="protein sequence ID" value="OQV18278.1"/>
    <property type="molecule type" value="Genomic_DNA"/>
</dbReference>
<dbReference type="InterPro" id="IPR007080">
    <property type="entry name" value="RNA_pol_Rpb1_1"/>
</dbReference>
<dbReference type="Gene3D" id="2.40.40.20">
    <property type="match status" value="1"/>
</dbReference>
<dbReference type="Pfam" id="PF05000">
    <property type="entry name" value="RNA_pol_Rpb1_4"/>
    <property type="match status" value="1"/>
</dbReference>
<feature type="compositionally biased region" description="Acidic residues" evidence="17">
    <location>
        <begin position="1419"/>
        <end position="1435"/>
    </location>
</feature>
<evidence type="ECO:0000256" key="13">
    <source>
        <dbReference type="ARBA" id="ARBA00048552"/>
    </source>
</evidence>
<feature type="compositionally biased region" description="Acidic residues" evidence="17">
    <location>
        <begin position="278"/>
        <end position="288"/>
    </location>
</feature>
<comment type="subcellular location">
    <subcellularLocation>
        <location evidence="1">Nucleus</location>
        <location evidence="1">Nucleolus</location>
    </subcellularLocation>
</comment>
<dbReference type="EC" id="2.7.7.6" evidence="15"/>
<evidence type="ECO:0000256" key="3">
    <source>
        <dbReference type="ARBA" id="ARBA00011251"/>
    </source>
</evidence>
<evidence type="ECO:0000256" key="14">
    <source>
        <dbReference type="ARBA" id="ARBA00053996"/>
    </source>
</evidence>
<dbReference type="PANTHER" id="PTHR19376">
    <property type="entry name" value="DNA-DIRECTED RNA POLYMERASE"/>
    <property type="match status" value="1"/>
</dbReference>
<dbReference type="GO" id="GO:0003899">
    <property type="term" value="F:DNA-directed RNA polymerase activity"/>
    <property type="evidence" value="ECO:0007669"/>
    <property type="project" value="UniProtKB-EC"/>
</dbReference>
<keyword evidence="11 15" id="KW-0804">Transcription</keyword>
<dbReference type="Gene3D" id="6.10.250.2940">
    <property type="match status" value="1"/>
</dbReference>
<dbReference type="GO" id="GO:0005736">
    <property type="term" value="C:RNA polymerase I complex"/>
    <property type="evidence" value="ECO:0007669"/>
    <property type="project" value="TreeGrafter"/>
</dbReference>
<dbReference type="GO" id="GO:0046872">
    <property type="term" value="F:metal ion binding"/>
    <property type="evidence" value="ECO:0007669"/>
    <property type="project" value="UniProtKB-KW"/>
</dbReference>
<keyword evidence="5" id="KW-0597">Phosphoprotein</keyword>
<evidence type="ECO:0000256" key="11">
    <source>
        <dbReference type="ARBA" id="ARBA00023163"/>
    </source>
</evidence>
<proteinExistence type="inferred from homology"/>
<organism evidence="19 20">
    <name type="scientific">Hypsibius exemplaris</name>
    <name type="common">Freshwater tardigrade</name>
    <dbReference type="NCBI Taxonomy" id="2072580"/>
    <lineage>
        <taxon>Eukaryota</taxon>
        <taxon>Metazoa</taxon>
        <taxon>Ecdysozoa</taxon>
        <taxon>Tardigrada</taxon>
        <taxon>Eutardigrada</taxon>
        <taxon>Parachela</taxon>
        <taxon>Hypsibioidea</taxon>
        <taxon>Hypsibiidae</taxon>
        <taxon>Hypsibius</taxon>
    </lineage>
</organism>
<dbReference type="Pfam" id="PF00623">
    <property type="entry name" value="RNA_pol_Rpb1_2"/>
    <property type="match status" value="1"/>
</dbReference>
<keyword evidence="9" id="KW-0862">Zinc</keyword>
<dbReference type="Gene3D" id="4.10.860.120">
    <property type="entry name" value="RNA polymerase II, clamp domain"/>
    <property type="match status" value="1"/>
</dbReference>
<dbReference type="GO" id="GO:0003677">
    <property type="term" value="F:DNA binding"/>
    <property type="evidence" value="ECO:0007669"/>
    <property type="project" value="InterPro"/>
</dbReference>
<comment type="subunit">
    <text evidence="3">Component of the RNA polymerase I (Pol I) complex consisting of at least 13 subunits.</text>
</comment>
<dbReference type="SUPFAM" id="SSF64484">
    <property type="entry name" value="beta and beta-prime subunits of DNA dependent RNA-polymerase"/>
    <property type="match status" value="1"/>
</dbReference>
<dbReference type="PANTHER" id="PTHR19376:SF11">
    <property type="entry name" value="DNA-DIRECTED RNA POLYMERASE I SUBUNIT RPA1"/>
    <property type="match status" value="1"/>
</dbReference>
<dbReference type="CDD" id="cd01435">
    <property type="entry name" value="RNAP_I_RPA1_N"/>
    <property type="match status" value="1"/>
</dbReference>
<evidence type="ECO:0000256" key="10">
    <source>
        <dbReference type="ARBA" id="ARBA00022842"/>
    </source>
</evidence>
<evidence type="ECO:0000256" key="4">
    <source>
        <dbReference type="ARBA" id="ARBA00022478"/>
    </source>
</evidence>
<keyword evidence="7 15" id="KW-0548">Nucleotidyltransferase</keyword>
<comment type="catalytic activity">
    <reaction evidence="13 15">
        <text>RNA(n) + a ribonucleoside 5'-triphosphate = RNA(n+1) + diphosphate</text>
        <dbReference type="Rhea" id="RHEA:21248"/>
        <dbReference type="Rhea" id="RHEA-COMP:14527"/>
        <dbReference type="Rhea" id="RHEA-COMP:17342"/>
        <dbReference type="ChEBI" id="CHEBI:33019"/>
        <dbReference type="ChEBI" id="CHEBI:61557"/>
        <dbReference type="ChEBI" id="CHEBI:140395"/>
        <dbReference type="EC" id="2.7.7.6"/>
    </reaction>
</comment>
<evidence type="ECO:0000256" key="5">
    <source>
        <dbReference type="ARBA" id="ARBA00022553"/>
    </source>
</evidence>
<dbReference type="Pfam" id="PF04998">
    <property type="entry name" value="RNA_pol_Rpb1_5"/>
    <property type="match status" value="1"/>
</dbReference>
<dbReference type="InterPro" id="IPR000722">
    <property type="entry name" value="RNA_pol_asu"/>
</dbReference>
<comment type="function">
    <text evidence="14">DNA-dependent RNA polymerase catalyzes the transcription of DNA into RNA using the four ribonucleoside triphosphates as substrates. Largest and catalytic core component of RNA polymerase I which synthesizes ribosomal RNA precursors. Forms the polymerase active center together with the second largest subunit. A single stranded DNA template strand of the promoter is positioned within the central active site cleft of Pol I. A bridging helix emanates from RPA1 and crosses the cleft near the catalytic site and is thought to promote translocation of Pol I by acting as a ratchet that moves the RNA-DNA hybrid through the active site by switching from straight to bent conformations at each step of nucleotide addition.</text>
</comment>
<evidence type="ECO:0000256" key="17">
    <source>
        <dbReference type="SAM" id="MobiDB-lite"/>
    </source>
</evidence>
<name>A0A1W0WSU3_HYPEX</name>
<dbReference type="Gene3D" id="1.10.132.30">
    <property type="match status" value="1"/>
</dbReference>
<dbReference type="InterPro" id="IPR006592">
    <property type="entry name" value="RNA_pol_N"/>
</dbReference>
<dbReference type="Proteomes" id="UP000192578">
    <property type="component" value="Unassembled WGS sequence"/>
</dbReference>
<dbReference type="GO" id="GO:0006351">
    <property type="term" value="P:DNA-templated transcription"/>
    <property type="evidence" value="ECO:0007669"/>
    <property type="project" value="InterPro"/>
</dbReference>
<evidence type="ECO:0000256" key="8">
    <source>
        <dbReference type="ARBA" id="ARBA00022723"/>
    </source>
</evidence>
<evidence type="ECO:0000256" key="7">
    <source>
        <dbReference type="ARBA" id="ARBA00022695"/>
    </source>
</evidence>
<dbReference type="Gene3D" id="3.30.1490.180">
    <property type="entry name" value="RNA polymerase ii"/>
    <property type="match status" value="1"/>
</dbReference>
<evidence type="ECO:0000256" key="6">
    <source>
        <dbReference type="ARBA" id="ARBA00022679"/>
    </source>
</evidence>
<feature type="region of interest" description="Disordered" evidence="17">
    <location>
        <begin position="1380"/>
        <end position="1436"/>
    </location>
</feature>
<dbReference type="FunFam" id="1.10.274.100:FF:000012">
    <property type="entry name" value="DNA-directed RNA polymerase subunit"/>
    <property type="match status" value="1"/>
</dbReference>
<dbReference type="Pfam" id="PF04983">
    <property type="entry name" value="RNA_pol_Rpb1_3"/>
    <property type="match status" value="1"/>
</dbReference>
<sequence length="1740" mass="194040">MDFARRPVSHHIKEVSFEVYPSEEAKALSLVSITNPQCLDLLGLPIVNGVQDTRMGVTERGSTCPVCYQPSRGCPGHMGHVVLPVPIFNPMLFRTTLQILKGSCFQCKALLIDPLKIPIFLRQMHALDCGSMAVALLIPEYAQSFTADPTSRPTDLEGKLDAVIESLLGKPGTETSVESTQTREERKKILSAFMHYSWKKNRSCLVCKDKNWRLSANPYGNKVMYRFGAPSKEKKLATKPKSTKYSSFSSGRGKAKKGRQPEVQNMEEKPPEEGPTNEPEEEKVEDITNDPRAIRFPAIEARTFLREVYAKNADVLRRCFGLLGHTNFEHPTDVFFLDTLLVPPNRFRPERVLMDSRFAHVQTKNIERIVGACNNIRIIRRLMQEGKTDQEMAKFTNLLKVPGKTLELKFYEAVALLQTAVNAIVDGETDRLNPEFAQGIKQLLEKKEGKIRSNMMGKRVNFCARTVISPDPYINLNEIGIPMVFAKKLTYPTVVSPNNLEEMKRAVLNGPDNYPGAIAVEMEDGLIVKLSAENANQRANAAKGLISSSRPDGRLKKVHRHLINGDMLLLNRQPTLHKTSIMAHKARVLTGEKTFRLHYANCKSYNADFDGDEMNAHFPQDEVSRSEANNIVNASYQYLVAKDGTPLSGLIQDHIVAGVHLTIRGKFFEKSDYEQLVYSAIGDIVSGCIAFLPPTIIKPQRLWSGKQIISTIVLNLIPKGFSPLSLRTASKVPLKSWWRTKPKAARRAKFLIPLPDEKDMTESDVIFRKGELLCGVLDKAQYGNSSYGLVHACYELYGGDISALLLSGLARLFTLFLQIHGFSLGVEDILVSESANAKRRAIMETVEEAGKEAACEAFNLPSDITPESLRDRIEKAHRSTDQSGMQILDGITERRVTKFNNDITNACMPYGLYKAFPENHLQTMVVSGAKGAQVNCIQMSCLLGQITLEGTRPPLMLSGRTLPSFVAYEATPRSGGFVMQRFGTGLRPQEYFFHCMAGREGLIDTAVKTSRSGYLQRCIIKHLEGVMVNYDLTVRDSDASVIQFLYGEDGLDIGRLPFYTEKQLPFLMANSNEEVESEIRLLKSAIGTSLAEEHENKVASWRRKLAKDEEKRAALLEKDTWKTRKPSEYILLPDGKPKRIDNGKLSRTRRVVEPTISACRPDLHFGSVSEQMRAVMEKYLAKPPLKNCIVDSVPYRHGKPVDEIIHELISYKYVKSLCQPGEAVGALAAQSIGEPSTQMTLNTFHFAGRGEMNVTLGIPRLREILMTASKVIKTPTMEVPVRPGMEAEAEALRVRLNKVMFSEVVEYFDVRTKLEVQEDEEVSNQLELFIKLLPSAHITSKTCLTSAKIVSYFEKTLTARLIDAIKTTISVKKLVKAGKRGKKTGGDREDDESIDVNAVEGVDDNLGESGGGEEKAGEVDNDDDSVNSDGEDADPDAAKAQFAADGEYAGDQDDEDIEHEFDREQAALAEGDELLEEDKENSLMGDISNSEAGDSPDLLLSAIKSGKKRIDKVKTKKVMNPLRQEYVCGLDKWIMEYSYDAEDESWCRVTIAIPISNSVLDPQSLIETELKRAVVYQAPSIKKSFLTRDKAGVLLLQTEGVNFDYLLRYDRVLEVDKLFSNDIQAVAGRFGIEAAARTVIRECVRVFGAYGIDVNYRHLSLIADYMSQNGSIRAFNRMALTTNASPFQKMSFETSMNFYRDAVISGTPDTIKSPSAQLVVGERLNIGTGLFSLRQPVSLR</sequence>
<accession>A0A1W0WSU3</accession>
<dbReference type="Gene3D" id="6.20.50.80">
    <property type="match status" value="1"/>
</dbReference>
<keyword evidence="12" id="KW-0539">Nucleus</keyword>
<comment type="similarity">
    <text evidence="2 15">Belongs to the RNA polymerase beta' chain family.</text>
</comment>
<dbReference type="InterPro" id="IPR007066">
    <property type="entry name" value="RNA_pol_Rpb1_3"/>
</dbReference>
<evidence type="ECO:0000313" key="19">
    <source>
        <dbReference type="EMBL" id="OQV18278.1"/>
    </source>
</evidence>
<evidence type="ECO:0000256" key="15">
    <source>
        <dbReference type="RuleBase" id="RU004279"/>
    </source>
</evidence>
<comment type="caution">
    <text evidence="19">The sequence shown here is derived from an EMBL/GenBank/DDBJ whole genome shotgun (WGS) entry which is preliminary data.</text>
</comment>
<dbReference type="InterPro" id="IPR047107">
    <property type="entry name" value="DNA-dir_RNA_pol1_lsu_C"/>
</dbReference>
<dbReference type="InterPro" id="IPR015699">
    <property type="entry name" value="DNA-dir_RNA_pol1_lsu_N"/>
</dbReference>
<keyword evidence="6 15" id="KW-0808">Transferase</keyword>